<dbReference type="InterPro" id="IPR023095">
    <property type="entry name" value="Ade_MeTrfase_dom_2"/>
</dbReference>
<dbReference type="EC" id="2.1.1.72" evidence="2 7"/>
<dbReference type="PANTHER" id="PTHR30481:SF3">
    <property type="entry name" value="DNA ADENINE METHYLASE"/>
    <property type="match status" value="1"/>
</dbReference>
<gene>
    <name evidence="8" type="ORF">C8D76_105131</name>
</gene>
<evidence type="ECO:0000256" key="5">
    <source>
        <dbReference type="ARBA" id="ARBA00022691"/>
    </source>
</evidence>
<evidence type="ECO:0000256" key="3">
    <source>
        <dbReference type="ARBA" id="ARBA00022603"/>
    </source>
</evidence>
<keyword evidence="3 7" id="KW-0489">Methyltransferase</keyword>
<sequence>MLLPKITDNVKIPPIKIQGIKTKLTPFILKSISWDGNGVYFEPFVGSGVVGFNINPQRAVFSDTNPHLIQFYNDLQSKKINSTIVREFLEEEGSKLASSPADKNSYYYTVRDRFNKSPNSLDLLFLQRSNFNGMMRFNSSGYYNVPFGRKPHRFQKALITKITNQVKWLEEAMDGKDWRFECMTFEDAFKLVKEGDFVYLDPPYIGRHDGYYDAWSLELADQLAELTQTSGAGYAFSMWLENQYRSNLHMQKWNDGVLLTIEHFYYVGASEKNRNKITEALIVSKENHNKVT</sequence>
<dbReference type="GO" id="GO:0006298">
    <property type="term" value="P:mismatch repair"/>
    <property type="evidence" value="ECO:0007669"/>
    <property type="project" value="TreeGrafter"/>
</dbReference>
<accession>A0A2U0T891</accession>
<evidence type="ECO:0000256" key="4">
    <source>
        <dbReference type="ARBA" id="ARBA00022679"/>
    </source>
</evidence>
<dbReference type="PROSITE" id="PS00092">
    <property type="entry name" value="N6_MTASE"/>
    <property type="match status" value="1"/>
</dbReference>
<evidence type="ECO:0000256" key="7">
    <source>
        <dbReference type="RuleBase" id="RU361257"/>
    </source>
</evidence>
<dbReference type="Pfam" id="PF02086">
    <property type="entry name" value="MethyltransfD12"/>
    <property type="match status" value="1"/>
</dbReference>
<dbReference type="GO" id="GO:1904047">
    <property type="term" value="F:S-adenosyl-L-methionine binding"/>
    <property type="evidence" value="ECO:0007669"/>
    <property type="project" value="TreeGrafter"/>
</dbReference>
<evidence type="ECO:0000256" key="1">
    <source>
        <dbReference type="ARBA" id="ARBA00006594"/>
    </source>
</evidence>
<dbReference type="NCBIfam" id="TIGR00571">
    <property type="entry name" value="dam"/>
    <property type="match status" value="1"/>
</dbReference>
<evidence type="ECO:0000313" key="8">
    <source>
        <dbReference type="EMBL" id="PVX39788.1"/>
    </source>
</evidence>
<dbReference type="InterPro" id="IPR002052">
    <property type="entry name" value="DNA_methylase_N6_adenine_CS"/>
</dbReference>
<comment type="similarity">
    <text evidence="1 7">Belongs to the N(4)/N(6)-methyltransferase family.</text>
</comment>
<dbReference type="InterPro" id="IPR012327">
    <property type="entry name" value="MeTrfase_D12"/>
</dbReference>
<dbReference type="GO" id="GO:0043565">
    <property type="term" value="F:sequence-specific DNA binding"/>
    <property type="evidence" value="ECO:0007669"/>
    <property type="project" value="TreeGrafter"/>
</dbReference>
<evidence type="ECO:0000313" key="9">
    <source>
        <dbReference type="Proteomes" id="UP000245909"/>
    </source>
</evidence>
<evidence type="ECO:0000256" key="2">
    <source>
        <dbReference type="ARBA" id="ARBA00011900"/>
    </source>
</evidence>
<dbReference type="Gene3D" id="3.40.50.150">
    <property type="entry name" value="Vaccinia Virus protein VP39"/>
    <property type="match status" value="1"/>
</dbReference>
<proteinExistence type="inferred from homology"/>
<dbReference type="AlphaFoldDB" id="A0A2U0T891"/>
<keyword evidence="9" id="KW-1185">Reference proteome</keyword>
<dbReference type="EMBL" id="QENU01000005">
    <property type="protein sequence ID" value="PVX39788.1"/>
    <property type="molecule type" value="Genomic_DNA"/>
</dbReference>
<dbReference type="GO" id="GO:0032259">
    <property type="term" value="P:methylation"/>
    <property type="evidence" value="ECO:0007669"/>
    <property type="project" value="UniProtKB-KW"/>
</dbReference>
<dbReference type="GO" id="GO:0009007">
    <property type="term" value="F:site-specific DNA-methyltransferase (adenine-specific) activity"/>
    <property type="evidence" value="ECO:0007669"/>
    <property type="project" value="UniProtKB-UniRule"/>
</dbReference>
<dbReference type="OrthoDB" id="9805629at2"/>
<organism evidence="8 9">
    <name type="scientific">Alitibacter langaaensis DSM 22999</name>
    <dbReference type="NCBI Taxonomy" id="1122935"/>
    <lineage>
        <taxon>Bacteria</taxon>
        <taxon>Pseudomonadati</taxon>
        <taxon>Pseudomonadota</taxon>
        <taxon>Gammaproteobacteria</taxon>
        <taxon>Pasteurellales</taxon>
        <taxon>Pasteurellaceae</taxon>
        <taxon>Alitibacter</taxon>
    </lineage>
</organism>
<protein>
    <recommendedName>
        <fullName evidence="2 7">Site-specific DNA-methyltransferase (adenine-specific)</fullName>
        <ecNumber evidence="2 7">2.1.1.72</ecNumber>
    </recommendedName>
</protein>
<dbReference type="RefSeq" id="WP_116631743.1">
    <property type="nucleotide sequence ID" value="NZ_QENU01000005.1"/>
</dbReference>
<dbReference type="PANTHER" id="PTHR30481">
    <property type="entry name" value="DNA ADENINE METHYLASE"/>
    <property type="match status" value="1"/>
</dbReference>
<dbReference type="InterPro" id="IPR012263">
    <property type="entry name" value="M_m6A_EcoRV"/>
</dbReference>
<comment type="caution">
    <text evidence="8">The sequence shown here is derived from an EMBL/GenBank/DDBJ whole genome shotgun (WGS) entry which is preliminary data.</text>
</comment>
<dbReference type="PRINTS" id="PR00505">
    <property type="entry name" value="D12N6MTFRASE"/>
</dbReference>
<dbReference type="GO" id="GO:0009307">
    <property type="term" value="P:DNA restriction-modification system"/>
    <property type="evidence" value="ECO:0007669"/>
    <property type="project" value="InterPro"/>
</dbReference>
<dbReference type="Proteomes" id="UP000245909">
    <property type="component" value="Unassembled WGS sequence"/>
</dbReference>
<name>A0A2U0T891_9PAST</name>
<dbReference type="Gene3D" id="1.10.1020.10">
    <property type="entry name" value="Adenine-specific Methyltransferase, Domain 2"/>
    <property type="match status" value="1"/>
</dbReference>
<evidence type="ECO:0000256" key="6">
    <source>
        <dbReference type="ARBA" id="ARBA00047942"/>
    </source>
</evidence>
<comment type="catalytic activity">
    <reaction evidence="6 7">
        <text>a 2'-deoxyadenosine in DNA + S-adenosyl-L-methionine = an N(6)-methyl-2'-deoxyadenosine in DNA + S-adenosyl-L-homocysteine + H(+)</text>
        <dbReference type="Rhea" id="RHEA:15197"/>
        <dbReference type="Rhea" id="RHEA-COMP:12418"/>
        <dbReference type="Rhea" id="RHEA-COMP:12419"/>
        <dbReference type="ChEBI" id="CHEBI:15378"/>
        <dbReference type="ChEBI" id="CHEBI:57856"/>
        <dbReference type="ChEBI" id="CHEBI:59789"/>
        <dbReference type="ChEBI" id="CHEBI:90615"/>
        <dbReference type="ChEBI" id="CHEBI:90616"/>
        <dbReference type="EC" id="2.1.1.72"/>
    </reaction>
</comment>
<keyword evidence="5 7" id="KW-0949">S-adenosyl-L-methionine</keyword>
<reference evidence="8 9" key="1">
    <citation type="submission" date="2018-05" db="EMBL/GenBank/DDBJ databases">
        <title>Genomic Encyclopedia of Type Strains, Phase IV (KMG-IV): sequencing the most valuable type-strain genomes for metagenomic binning, comparative biology and taxonomic classification.</title>
        <authorList>
            <person name="Goeker M."/>
        </authorList>
    </citation>
    <scope>NUCLEOTIDE SEQUENCE [LARGE SCALE GENOMIC DNA]</scope>
    <source>
        <strain evidence="8 9">DSM 22999</strain>
    </source>
</reference>
<dbReference type="InterPro" id="IPR029063">
    <property type="entry name" value="SAM-dependent_MTases_sf"/>
</dbReference>
<keyword evidence="4 7" id="KW-0808">Transferase</keyword>
<dbReference type="PIRSF" id="PIRSF000398">
    <property type="entry name" value="M_m6A_EcoRV"/>
    <property type="match status" value="1"/>
</dbReference>
<dbReference type="SUPFAM" id="SSF53335">
    <property type="entry name" value="S-adenosyl-L-methionine-dependent methyltransferases"/>
    <property type="match status" value="1"/>
</dbReference>